<name>A0A8K0V8F2_9ENTR</name>
<proteinExistence type="inferred from homology"/>
<dbReference type="Pfam" id="PF01203">
    <property type="entry name" value="T2SSN"/>
    <property type="match status" value="1"/>
</dbReference>
<comment type="similarity">
    <text evidence="2">Belongs to the GSP N family.</text>
</comment>
<gene>
    <name evidence="12" type="ORF">JJB97_12320</name>
</gene>
<dbReference type="InterPro" id="IPR022792">
    <property type="entry name" value="T2SS_protein-GspN"/>
</dbReference>
<keyword evidence="11" id="KW-0732">Signal</keyword>
<sequence>MRRNWRGGALFLLLYLMALAATAPVSLAVKLLPGEVIAEDATGAVWKGNFRNLRWKNITLSRLSWQWGWYNGRPGVSVVANGETGRIEAAFGWLGSWWVAGGRWQASAQRLAAVMERAGIAPPLPLEASGEVILRLDRLRFTLSECLDLAAELDWRDAALSASGQRLLLGAPRLELNCQGRTIHAALHQPAAPLPLSAEGRLALSGDYRIFLRAGPADALPAQWLLILENITRPADGGQRIMEISGKWIRHPR</sequence>
<evidence type="ECO:0000256" key="9">
    <source>
        <dbReference type="ARBA" id="ARBA00023136"/>
    </source>
</evidence>
<dbReference type="GO" id="GO:0005886">
    <property type="term" value="C:plasma membrane"/>
    <property type="evidence" value="ECO:0007669"/>
    <property type="project" value="UniProtKB-SubCell"/>
</dbReference>
<keyword evidence="9" id="KW-0472">Membrane</keyword>
<evidence type="ECO:0000256" key="6">
    <source>
        <dbReference type="ARBA" id="ARBA00022519"/>
    </source>
</evidence>
<accession>A0A8K0V8F2</accession>
<keyword evidence="6" id="KW-0997">Cell inner membrane</keyword>
<keyword evidence="13" id="KW-1185">Reference proteome</keyword>
<evidence type="ECO:0000256" key="10">
    <source>
        <dbReference type="ARBA" id="ARBA00030772"/>
    </source>
</evidence>
<evidence type="ECO:0000256" key="7">
    <source>
        <dbReference type="ARBA" id="ARBA00022692"/>
    </source>
</evidence>
<dbReference type="AlphaFoldDB" id="A0A8K0V8F2"/>
<evidence type="ECO:0000256" key="2">
    <source>
        <dbReference type="ARBA" id="ARBA00007208"/>
    </source>
</evidence>
<evidence type="ECO:0000256" key="1">
    <source>
        <dbReference type="ARBA" id="ARBA00004533"/>
    </source>
</evidence>
<reference evidence="12" key="1">
    <citation type="submission" date="2021-01" db="EMBL/GenBank/DDBJ databases">
        <title>Intestinitalea alba gen. nov., sp. nov., a novel genus of the family Enterobacteriaceae, isolated from the gut of the plastic-eating mealworm Tenebrio molitor L.</title>
        <authorList>
            <person name="Yang Y."/>
        </authorList>
    </citation>
    <scope>NUCLEOTIDE SEQUENCE</scope>
    <source>
        <strain evidence="12">BIT-L3</strain>
    </source>
</reference>
<dbReference type="GO" id="GO:0015627">
    <property type="term" value="C:type II protein secretion system complex"/>
    <property type="evidence" value="ECO:0007669"/>
    <property type="project" value="InterPro"/>
</dbReference>
<keyword evidence="7" id="KW-0812">Transmembrane</keyword>
<evidence type="ECO:0000256" key="3">
    <source>
        <dbReference type="ARBA" id="ARBA00021563"/>
    </source>
</evidence>
<keyword evidence="8" id="KW-0653">Protein transport</keyword>
<dbReference type="GO" id="GO:0015628">
    <property type="term" value="P:protein secretion by the type II secretion system"/>
    <property type="evidence" value="ECO:0007669"/>
    <property type="project" value="InterPro"/>
</dbReference>
<keyword evidence="4" id="KW-0813">Transport</keyword>
<evidence type="ECO:0000256" key="4">
    <source>
        <dbReference type="ARBA" id="ARBA00022448"/>
    </source>
</evidence>
<evidence type="ECO:0000313" key="13">
    <source>
        <dbReference type="Proteomes" id="UP000659047"/>
    </source>
</evidence>
<evidence type="ECO:0000313" key="12">
    <source>
        <dbReference type="EMBL" id="MBK4716095.1"/>
    </source>
</evidence>
<evidence type="ECO:0000256" key="5">
    <source>
        <dbReference type="ARBA" id="ARBA00022475"/>
    </source>
</evidence>
<dbReference type="EMBL" id="JAEPBH010000031">
    <property type="protein sequence ID" value="MBK4716095.1"/>
    <property type="molecule type" value="Genomic_DNA"/>
</dbReference>
<dbReference type="Proteomes" id="UP000659047">
    <property type="component" value="Unassembled WGS sequence"/>
</dbReference>
<keyword evidence="5" id="KW-1003">Cell membrane</keyword>
<dbReference type="RefSeq" id="WP_238714310.1">
    <property type="nucleotide sequence ID" value="NZ_JAEPBH010000031.1"/>
</dbReference>
<feature type="signal peptide" evidence="11">
    <location>
        <begin position="1"/>
        <end position="20"/>
    </location>
</feature>
<evidence type="ECO:0000256" key="11">
    <source>
        <dbReference type="SAM" id="SignalP"/>
    </source>
</evidence>
<feature type="chain" id="PRO_5035479713" description="Type II secretion system protein N" evidence="11">
    <location>
        <begin position="21"/>
        <end position="253"/>
    </location>
</feature>
<comment type="caution">
    <text evidence="12">The sequence shown here is derived from an EMBL/GenBank/DDBJ whole genome shotgun (WGS) entry which is preliminary data.</text>
</comment>
<protein>
    <recommendedName>
        <fullName evidence="3">Type II secretion system protein N</fullName>
    </recommendedName>
    <alternativeName>
        <fullName evidence="10">General secretion pathway protein N</fullName>
    </alternativeName>
</protein>
<evidence type="ECO:0000256" key="8">
    <source>
        <dbReference type="ARBA" id="ARBA00022927"/>
    </source>
</evidence>
<organism evidence="12 13">
    <name type="scientific">Tenebrionibacter intestinalis</name>
    <dbReference type="NCBI Taxonomy" id="2799638"/>
    <lineage>
        <taxon>Bacteria</taxon>
        <taxon>Pseudomonadati</taxon>
        <taxon>Pseudomonadota</taxon>
        <taxon>Gammaproteobacteria</taxon>
        <taxon>Enterobacterales</taxon>
        <taxon>Enterobacteriaceae</taxon>
        <taxon>Tenebrionibacter/Tenebrionicola group</taxon>
        <taxon>Tenebrionibacter</taxon>
    </lineage>
</organism>
<comment type="subcellular location">
    <subcellularLocation>
        <location evidence="1">Cell inner membrane</location>
    </subcellularLocation>
</comment>